<evidence type="ECO:0000256" key="2">
    <source>
        <dbReference type="ARBA" id="ARBA00006374"/>
    </source>
</evidence>
<reference evidence="5" key="1">
    <citation type="submission" date="2023-11" db="EMBL/GenBank/DDBJ databases">
        <authorList>
            <person name="De Vega J J."/>
            <person name="De Vega J J."/>
        </authorList>
    </citation>
    <scope>NUCLEOTIDE SEQUENCE</scope>
</reference>
<dbReference type="GO" id="GO:0006364">
    <property type="term" value="P:rRNA processing"/>
    <property type="evidence" value="ECO:0007669"/>
    <property type="project" value="UniProtKB-KW"/>
</dbReference>
<evidence type="ECO:0000256" key="3">
    <source>
        <dbReference type="ARBA" id="ARBA00022552"/>
    </source>
</evidence>
<sequence length="330" mass="37336">MALPKSFWTRTASYIMNVPPFAKHLAANDKKTRDKSVKALAAFLSHESQEPIPKLEMDKLWKGIFYCFWMSDKPLVQQALASEMADLLLTIPSTPRALEFLQGFWSTTVREWSGIDRLRIDKYYMLVRRFINATFRLLIRSDWEKSACDTHVDILTSAGGPLCSTDSRVPTSLAYHICDVYLEELEKALASSRDTDSDSPPAPAPLCTVISPFLHLAARTLTKTTYARIETEVFKPLFSSLVPSSVVEDPHPAKRIRLDPQARDSDYPTIVSNSCFDDPSTGIAEPLVVRKRLLQRLLEVAGEPETRDASRRRLYAFYQANVDEDDLEEG</sequence>
<dbReference type="PANTHER" id="PTHR13026">
    <property type="entry name" value="NNP-1 PROTEIN NOVEL NUCLEAR PROTEIN 1 NOP52"/>
    <property type="match status" value="1"/>
</dbReference>
<evidence type="ECO:0000256" key="1">
    <source>
        <dbReference type="ARBA" id="ARBA00004123"/>
    </source>
</evidence>
<organism evidence="5 6">
    <name type="scientific">Mycena citricolor</name>
    <dbReference type="NCBI Taxonomy" id="2018698"/>
    <lineage>
        <taxon>Eukaryota</taxon>
        <taxon>Fungi</taxon>
        <taxon>Dikarya</taxon>
        <taxon>Basidiomycota</taxon>
        <taxon>Agaricomycotina</taxon>
        <taxon>Agaricomycetes</taxon>
        <taxon>Agaricomycetidae</taxon>
        <taxon>Agaricales</taxon>
        <taxon>Marasmiineae</taxon>
        <taxon>Mycenaceae</taxon>
        <taxon>Mycena</taxon>
    </lineage>
</organism>
<dbReference type="InterPro" id="IPR010301">
    <property type="entry name" value="RRP1"/>
</dbReference>
<dbReference type="PANTHER" id="PTHR13026:SF0">
    <property type="entry name" value="RIBOSOMAL RNA PROCESSING 1B"/>
    <property type="match status" value="1"/>
</dbReference>
<name>A0AAD2HT56_9AGAR</name>
<comment type="subcellular location">
    <subcellularLocation>
        <location evidence="1">Nucleus</location>
    </subcellularLocation>
</comment>
<dbReference type="EMBL" id="CAVNYO010000440">
    <property type="protein sequence ID" value="CAK5280594.1"/>
    <property type="molecule type" value="Genomic_DNA"/>
</dbReference>
<evidence type="ECO:0008006" key="7">
    <source>
        <dbReference type="Google" id="ProtNLM"/>
    </source>
</evidence>
<dbReference type="Proteomes" id="UP001295794">
    <property type="component" value="Unassembled WGS sequence"/>
</dbReference>
<keyword evidence="4" id="KW-0539">Nucleus</keyword>
<comment type="similarity">
    <text evidence="2">Belongs to the RRP1 family.</text>
</comment>
<evidence type="ECO:0000313" key="5">
    <source>
        <dbReference type="EMBL" id="CAK5280594.1"/>
    </source>
</evidence>
<gene>
    <name evidence="5" type="ORF">MYCIT1_LOCUS31111</name>
</gene>
<dbReference type="GO" id="GO:0030688">
    <property type="term" value="C:preribosome, small subunit precursor"/>
    <property type="evidence" value="ECO:0007669"/>
    <property type="project" value="InterPro"/>
</dbReference>
<evidence type="ECO:0000256" key="4">
    <source>
        <dbReference type="ARBA" id="ARBA00023242"/>
    </source>
</evidence>
<dbReference type="Pfam" id="PF05997">
    <property type="entry name" value="Nop52"/>
    <property type="match status" value="1"/>
</dbReference>
<evidence type="ECO:0000313" key="6">
    <source>
        <dbReference type="Proteomes" id="UP001295794"/>
    </source>
</evidence>
<dbReference type="GO" id="GO:0005634">
    <property type="term" value="C:nucleus"/>
    <property type="evidence" value="ECO:0007669"/>
    <property type="project" value="UniProtKB-SubCell"/>
</dbReference>
<keyword evidence="3" id="KW-0698">rRNA processing</keyword>
<comment type="caution">
    <text evidence="5">The sequence shown here is derived from an EMBL/GenBank/DDBJ whole genome shotgun (WGS) entry which is preliminary data.</text>
</comment>
<keyword evidence="6" id="KW-1185">Reference proteome</keyword>
<dbReference type="AlphaFoldDB" id="A0AAD2HT56"/>
<accession>A0AAD2HT56</accession>
<proteinExistence type="inferred from homology"/>
<protein>
    <recommendedName>
        <fullName evidence="7">Nop52-domain-containing protein</fullName>
    </recommendedName>
</protein>